<evidence type="ECO:0008006" key="2">
    <source>
        <dbReference type="Google" id="ProtNLM"/>
    </source>
</evidence>
<reference evidence="1" key="1">
    <citation type="submission" date="2018-06" db="EMBL/GenBank/DDBJ databases">
        <authorList>
            <person name="Zhirakovskaya E."/>
        </authorList>
    </citation>
    <scope>NUCLEOTIDE SEQUENCE</scope>
</reference>
<accession>A0A3B1CLW3</accession>
<dbReference type="InterPro" id="IPR029060">
    <property type="entry name" value="PIN-like_dom_sf"/>
</dbReference>
<evidence type="ECO:0000313" key="1">
    <source>
        <dbReference type="EMBL" id="VAX23630.1"/>
    </source>
</evidence>
<gene>
    <name evidence="1" type="ORF">MNBD_IGNAVI01-2345</name>
</gene>
<dbReference type="AlphaFoldDB" id="A0A3B1CLW3"/>
<sequence length="100" mass="11868">MKVIVDTSIWSLALRRKKRRDYNEIFQLEKLIDNYQTVMLGIIRQEILSGIKEQVQFNNLTEYLRAFPDHEITTKDHETAAEFFNICRKKGIQASNTDYL</sequence>
<dbReference type="EMBL" id="UOGD01000256">
    <property type="protein sequence ID" value="VAX23630.1"/>
    <property type="molecule type" value="Genomic_DNA"/>
</dbReference>
<dbReference type="SUPFAM" id="SSF88723">
    <property type="entry name" value="PIN domain-like"/>
    <property type="match status" value="1"/>
</dbReference>
<dbReference type="Gene3D" id="3.40.50.1010">
    <property type="entry name" value="5'-nuclease"/>
    <property type="match status" value="1"/>
</dbReference>
<name>A0A3B1CLW3_9ZZZZ</name>
<organism evidence="1">
    <name type="scientific">hydrothermal vent metagenome</name>
    <dbReference type="NCBI Taxonomy" id="652676"/>
    <lineage>
        <taxon>unclassified sequences</taxon>
        <taxon>metagenomes</taxon>
        <taxon>ecological metagenomes</taxon>
    </lineage>
</organism>
<proteinExistence type="predicted"/>
<protein>
    <recommendedName>
        <fullName evidence="2">PIN domain-containing protein</fullName>
    </recommendedName>
</protein>
<feature type="non-terminal residue" evidence="1">
    <location>
        <position position="100"/>
    </location>
</feature>